<dbReference type="HOGENOM" id="CLU_044614_1_1_1"/>
<keyword evidence="3" id="KW-1185">Reference proteome</keyword>
<dbReference type="OrthoDB" id="3354175at2759"/>
<keyword evidence="1" id="KW-0472">Membrane</keyword>
<keyword evidence="1" id="KW-1133">Transmembrane helix</keyword>
<organism evidence="2 3">
    <name type="scientific">Amanita muscaria (strain Koide BX008)</name>
    <dbReference type="NCBI Taxonomy" id="946122"/>
    <lineage>
        <taxon>Eukaryota</taxon>
        <taxon>Fungi</taxon>
        <taxon>Dikarya</taxon>
        <taxon>Basidiomycota</taxon>
        <taxon>Agaricomycotina</taxon>
        <taxon>Agaricomycetes</taxon>
        <taxon>Agaricomycetidae</taxon>
        <taxon>Agaricales</taxon>
        <taxon>Pluteineae</taxon>
        <taxon>Amanitaceae</taxon>
        <taxon>Amanita</taxon>
    </lineage>
</organism>
<feature type="transmembrane region" description="Helical" evidence="1">
    <location>
        <begin position="207"/>
        <end position="229"/>
    </location>
</feature>
<feature type="transmembrane region" description="Helical" evidence="1">
    <location>
        <begin position="12"/>
        <end position="34"/>
    </location>
</feature>
<keyword evidence="1" id="KW-0812">Transmembrane</keyword>
<feature type="transmembrane region" description="Helical" evidence="1">
    <location>
        <begin position="88"/>
        <end position="109"/>
    </location>
</feature>
<proteinExistence type="predicted"/>
<evidence type="ECO:0000313" key="2">
    <source>
        <dbReference type="EMBL" id="KIL59698.1"/>
    </source>
</evidence>
<reference evidence="2 3" key="1">
    <citation type="submission" date="2014-04" db="EMBL/GenBank/DDBJ databases">
        <title>Evolutionary Origins and Diversification of the Mycorrhizal Mutualists.</title>
        <authorList>
            <consortium name="DOE Joint Genome Institute"/>
            <consortium name="Mycorrhizal Genomics Consortium"/>
            <person name="Kohler A."/>
            <person name="Kuo A."/>
            <person name="Nagy L.G."/>
            <person name="Floudas D."/>
            <person name="Copeland A."/>
            <person name="Barry K.W."/>
            <person name="Cichocki N."/>
            <person name="Veneault-Fourrey C."/>
            <person name="LaButti K."/>
            <person name="Lindquist E.A."/>
            <person name="Lipzen A."/>
            <person name="Lundell T."/>
            <person name="Morin E."/>
            <person name="Murat C."/>
            <person name="Riley R."/>
            <person name="Ohm R."/>
            <person name="Sun H."/>
            <person name="Tunlid A."/>
            <person name="Henrissat B."/>
            <person name="Grigoriev I.V."/>
            <person name="Hibbett D.S."/>
            <person name="Martin F."/>
        </authorList>
    </citation>
    <scope>NUCLEOTIDE SEQUENCE [LARGE SCALE GENOMIC DNA]</scope>
    <source>
        <strain evidence="2 3">Koide BX008</strain>
    </source>
</reference>
<feature type="transmembrane region" description="Helical" evidence="1">
    <location>
        <begin position="235"/>
        <end position="256"/>
    </location>
</feature>
<evidence type="ECO:0000256" key="1">
    <source>
        <dbReference type="SAM" id="Phobius"/>
    </source>
</evidence>
<accession>A0A0C2WTN6</accession>
<dbReference type="Proteomes" id="UP000054549">
    <property type="component" value="Unassembled WGS sequence"/>
</dbReference>
<sequence>MILDTQPYLIPLIAQAFLYTLYLASLVYALRWLLYEEEGWTRKRQDKVNWGQLTITLVVFVFTTVDLLLDIAIQILSLTDKETTRQQITITSISIESTTLIITDAILIIRCWLVYQMSWRVVCFPLILWVANILCVVNWITNYTLWVFVSEVPYHQRMTVFLRVYYCCNFVTNFYATSAIFYRVWCVARANASGNRQSSILYRICRVVATTGFLYTCTSLSQVVAAFYIGQHLGVYILCDDINFSMAGITFNLFLIRVGQLRSELSSNQGTRSASESVWLTTVQFGISALATNDYDDIKADANLNEKDGDAEDGKRVDDHSIRSVVCT</sequence>
<feature type="transmembrane region" description="Helical" evidence="1">
    <location>
        <begin position="121"/>
        <end position="140"/>
    </location>
</feature>
<dbReference type="InParanoid" id="A0A0C2WTN6"/>
<protein>
    <submittedName>
        <fullName evidence="2">Uncharacterized protein</fullName>
    </submittedName>
</protein>
<dbReference type="EMBL" id="KN818311">
    <property type="protein sequence ID" value="KIL59698.1"/>
    <property type="molecule type" value="Genomic_DNA"/>
</dbReference>
<evidence type="ECO:0000313" key="3">
    <source>
        <dbReference type="Proteomes" id="UP000054549"/>
    </source>
</evidence>
<feature type="transmembrane region" description="Helical" evidence="1">
    <location>
        <begin position="160"/>
        <end position="186"/>
    </location>
</feature>
<gene>
    <name evidence="2" type="ORF">M378DRAFT_168968</name>
</gene>
<feature type="transmembrane region" description="Helical" evidence="1">
    <location>
        <begin position="55"/>
        <end position="76"/>
    </location>
</feature>
<name>A0A0C2WTN6_AMAMK</name>
<dbReference type="AlphaFoldDB" id="A0A0C2WTN6"/>